<organism evidence="4 5">
    <name type="scientific">Pseudomonas neustonica</name>
    <dbReference type="NCBI Taxonomy" id="2487346"/>
    <lineage>
        <taxon>Bacteria</taxon>
        <taxon>Pseudomonadati</taxon>
        <taxon>Pseudomonadota</taxon>
        <taxon>Gammaproteobacteria</taxon>
        <taxon>Pseudomonadales</taxon>
        <taxon>Pseudomonadaceae</taxon>
        <taxon>Pseudomonas</taxon>
    </lineage>
</organism>
<gene>
    <name evidence="4" type="ORF">EF096_15525</name>
</gene>
<comment type="similarity">
    <text evidence="1">Belongs to the bacterial solute-binding protein 3 family.</text>
</comment>
<dbReference type="InterPro" id="IPR001638">
    <property type="entry name" value="Solute-binding_3/MltF_N"/>
</dbReference>
<dbReference type="PANTHER" id="PTHR35936">
    <property type="entry name" value="MEMBRANE-BOUND LYTIC MUREIN TRANSGLYCOSYLASE F"/>
    <property type="match status" value="1"/>
</dbReference>
<evidence type="ECO:0000256" key="1">
    <source>
        <dbReference type="ARBA" id="ARBA00010333"/>
    </source>
</evidence>
<dbReference type="Proteomes" id="UP000275199">
    <property type="component" value="Unassembled WGS sequence"/>
</dbReference>
<keyword evidence="2" id="KW-0732">Signal</keyword>
<comment type="caution">
    <text evidence="4">The sequence shown here is derived from an EMBL/GenBank/DDBJ whole genome shotgun (WGS) entry which is preliminary data.</text>
</comment>
<evidence type="ECO:0000313" key="5">
    <source>
        <dbReference type="Proteomes" id="UP000275199"/>
    </source>
</evidence>
<reference evidence="4 5" key="1">
    <citation type="submission" date="2018-11" db="EMBL/GenBank/DDBJ databases">
        <authorList>
            <person name="Jang G.I."/>
            <person name="Hwang C.Y."/>
        </authorList>
    </citation>
    <scope>NUCLEOTIDE SEQUENCE [LARGE SCALE GENOMIC DNA]</scope>
    <source>
        <strain evidence="4 5">SSM26</strain>
    </source>
</reference>
<feature type="domain" description="Solute-binding protein family 3/N-terminal" evidence="3">
    <location>
        <begin position="40"/>
        <end position="250"/>
    </location>
</feature>
<evidence type="ECO:0000259" key="3">
    <source>
        <dbReference type="Pfam" id="PF00497"/>
    </source>
</evidence>
<keyword evidence="5" id="KW-1185">Reference proteome</keyword>
<proteinExistence type="inferred from homology"/>
<sequence length="251" mass="27625">MTDSGLTVSNFTSGLALAGLALTTQLSQAQPLLWGYSPADPAPYVIVQNNDLQAGLTHDIGIEVAAVVERDVIFVATPNNRIEESLANGRINIICNTQPTWLGSPTSLLWTKSLYEDADVIITRLDTPAPASLGQLKGAIVGTTQGYHYSPQATLAFEQQLITRHDVRDLPTRLKMLERGRLDAAIDLRRAVKHLLPTGQTSFRISNWAVETFSLQCAITNPTEDNSQRLAQSIDQMIEDGRMQRIVQRFD</sequence>
<dbReference type="PANTHER" id="PTHR35936:SF6">
    <property type="entry name" value="AMINO ACID ABC TRANSPORTER SUBSTRATE-BINDING PAAT FAMILY PROTEIN"/>
    <property type="match status" value="1"/>
</dbReference>
<evidence type="ECO:0000313" key="4">
    <source>
        <dbReference type="EMBL" id="ROZ82316.1"/>
    </source>
</evidence>
<accession>A0ABX9XEZ6</accession>
<evidence type="ECO:0000256" key="2">
    <source>
        <dbReference type="ARBA" id="ARBA00022729"/>
    </source>
</evidence>
<protein>
    <submittedName>
        <fullName evidence="4">ABC transporter substrate-binding protein</fullName>
    </submittedName>
</protein>
<dbReference type="SUPFAM" id="SSF53850">
    <property type="entry name" value="Periplasmic binding protein-like II"/>
    <property type="match status" value="1"/>
</dbReference>
<dbReference type="Pfam" id="PF00497">
    <property type="entry name" value="SBP_bac_3"/>
    <property type="match status" value="1"/>
</dbReference>
<dbReference type="EMBL" id="RKKU01000023">
    <property type="protein sequence ID" value="ROZ82316.1"/>
    <property type="molecule type" value="Genomic_DNA"/>
</dbReference>
<dbReference type="Gene3D" id="3.40.190.10">
    <property type="entry name" value="Periplasmic binding protein-like II"/>
    <property type="match status" value="2"/>
</dbReference>
<name>A0ABX9XEZ6_9PSED</name>